<dbReference type="EMBL" id="CAXLJM020000016">
    <property type="protein sequence ID" value="CAL8083533.1"/>
    <property type="molecule type" value="Genomic_DNA"/>
</dbReference>
<evidence type="ECO:0000313" key="2">
    <source>
        <dbReference type="EMBL" id="CAL8083533.1"/>
    </source>
</evidence>
<accession>A0ABP1Q198</accession>
<feature type="region of interest" description="Disordered" evidence="1">
    <location>
        <begin position="1"/>
        <end position="29"/>
    </location>
</feature>
<gene>
    <name evidence="2" type="ORF">ODALV1_LOCUS5515</name>
</gene>
<name>A0ABP1Q198_9HEXA</name>
<evidence type="ECO:0000256" key="1">
    <source>
        <dbReference type="SAM" id="MobiDB-lite"/>
    </source>
</evidence>
<feature type="compositionally biased region" description="Acidic residues" evidence="1">
    <location>
        <begin position="1"/>
        <end position="11"/>
    </location>
</feature>
<sequence>MDNGNVEDVDSDDAHTSRPGSSFRTAKEKKNKYKLPKLEFKKFGGDPRDCEYETAYQRQIDYQTQYVYQPFPHVHSVYQPIDNPHAHYAYQSIDYPHSQIETLQSEITIQNGYGLSPMQIDEPNNGANISQNDFQQAYPDYTNGSPNDGQVPGSSTQYGKYYIVIHPFRNKVIKIEIIFSPKGGTRSARRAQRRATYDNDELTRAYLKRRDQERHDCNIEFPSMSGLHKHIYISHRREAEDSWAHPDIPDPLNLKLTRSVSEDAYTVYEADLSDVVPKDVSGLYLGLRETVFKKLRMRLNRHKVFKFQFDLKLQMFRMEGDNVKHAWPCFQSFIFIVENDFFLRFAYNKTMDDFAIREENYLEHGSGWILERINSFRILLSKMEPISGGNHFSLPYPLAHKNKTLINVPGNDGLCFKRAIIAHDQICGQFVKKKNKGTHGFRIL</sequence>
<organism evidence="2 3">
    <name type="scientific">Orchesella dallaii</name>
    <dbReference type="NCBI Taxonomy" id="48710"/>
    <lineage>
        <taxon>Eukaryota</taxon>
        <taxon>Metazoa</taxon>
        <taxon>Ecdysozoa</taxon>
        <taxon>Arthropoda</taxon>
        <taxon>Hexapoda</taxon>
        <taxon>Collembola</taxon>
        <taxon>Entomobryomorpha</taxon>
        <taxon>Entomobryoidea</taxon>
        <taxon>Orchesellidae</taxon>
        <taxon>Orchesellinae</taxon>
        <taxon>Orchesella</taxon>
    </lineage>
</organism>
<keyword evidence="3" id="KW-1185">Reference proteome</keyword>
<comment type="caution">
    <text evidence="2">The sequence shown here is derived from an EMBL/GenBank/DDBJ whole genome shotgun (WGS) entry which is preliminary data.</text>
</comment>
<evidence type="ECO:0000313" key="3">
    <source>
        <dbReference type="Proteomes" id="UP001642540"/>
    </source>
</evidence>
<protein>
    <submittedName>
        <fullName evidence="2">Uncharacterized protein</fullName>
    </submittedName>
</protein>
<proteinExistence type="predicted"/>
<dbReference type="Proteomes" id="UP001642540">
    <property type="component" value="Unassembled WGS sequence"/>
</dbReference>
<reference evidence="2 3" key="1">
    <citation type="submission" date="2024-08" db="EMBL/GenBank/DDBJ databases">
        <authorList>
            <person name="Cucini C."/>
            <person name="Frati F."/>
        </authorList>
    </citation>
    <scope>NUCLEOTIDE SEQUENCE [LARGE SCALE GENOMIC DNA]</scope>
</reference>